<organism evidence="7 8">
    <name type="scientific">Mycolicibacterium vaccae ATCC 25954</name>
    <dbReference type="NCBI Taxonomy" id="1194972"/>
    <lineage>
        <taxon>Bacteria</taxon>
        <taxon>Bacillati</taxon>
        <taxon>Actinomycetota</taxon>
        <taxon>Actinomycetes</taxon>
        <taxon>Mycobacteriales</taxon>
        <taxon>Mycobacteriaceae</taxon>
        <taxon>Mycolicibacterium</taxon>
    </lineage>
</organism>
<feature type="transmembrane region" description="Helical" evidence="5">
    <location>
        <begin position="344"/>
        <end position="363"/>
    </location>
</feature>
<dbReference type="AlphaFoldDB" id="K0V7V5"/>
<keyword evidence="4 5" id="KW-0472">Membrane</keyword>
<feature type="transmembrane region" description="Helical" evidence="5">
    <location>
        <begin position="375"/>
        <end position="395"/>
    </location>
</feature>
<dbReference type="Gene3D" id="1.20.1720.10">
    <property type="entry name" value="Multidrug resistance protein D"/>
    <property type="match status" value="1"/>
</dbReference>
<feature type="transmembrane region" description="Helical" evidence="5">
    <location>
        <begin position="416"/>
        <end position="436"/>
    </location>
</feature>
<name>K0V7V5_MYCVA</name>
<evidence type="ECO:0000313" key="8">
    <source>
        <dbReference type="Proteomes" id="UP000006072"/>
    </source>
</evidence>
<feature type="transmembrane region" description="Helical" evidence="5">
    <location>
        <begin position="213"/>
        <end position="230"/>
    </location>
</feature>
<dbReference type="InterPro" id="IPR020846">
    <property type="entry name" value="MFS_dom"/>
</dbReference>
<dbReference type="eggNOG" id="COG0477">
    <property type="taxonomic scope" value="Bacteria"/>
</dbReference>
<proteinExistence type="predicted"/>
<feature type="transmembrane region" description="Helical" evidence="5">
    <location>
        <begin position="25"/>
        <end position="45"/>
    </location>
</feature>
<keyword evidence="8" id="KW-1185">Reference proteome</keyword>
<dbReference type="PANTHER" id="PTHR42718:SF42">
    <property type="entry name" value="EXPORT PROTEIN"/>
    <property type="match status" value="1"/>
</dbReference>
<dbReference type="RefSeq" id="WP_003929580.1">
    <property type="nucleotide sequence ID" value="NZ_JH814687.1"/>
</dbReference>
<feature type="domain" description="Major facilitator superfamily (MFS) profile" evidence="6">
    <location>
        <begin position="27"/>
        <end position="511"/>
    </location>
</feature>
<dbReference type="CDD" id="cd17321">
    <property type="entry name" value="MFS_MMR_MDR_like"/>
    <property type="match status" value="1"/>
</dbReference>
<dbReference type="InterPro" id="IPR011701">
    <property type="entry name" value="MFS"/>
</dbReference>
<dbReference type="HOGENOM" id="CLU_000960_28_2_11"/>
<dbReference type="EMBL" id="ALQA01000012">
    <property type="protein sequence ID" value="EJZ10883.1"/>
    <property type="molecule type" value="Genomic_DNA"/>
</dbReference>
<dbReference type="SUPFAM" id="SSF103473">
    <property type="entry name" value="MFS general substrate transporter"/>
    <property type="match status" value="1"/>
</dbReference>
<sequence length="525" mass="54891">MVDTVPRTDQDIGADTTSLSGHRRVWLLAVASVDVLMVIASMVALNAALPDIALQTSATQAQLTWIVDGYTLALACLLLPAGAIGDRYGRQGALLVGLAIFGLASVAPVMFDSPTQIIVARAVAGVGAAFIMPATLSLLTAAFPRSERNKAVGIWAGVAGSGAVFGFLGTGILLQYFSWQSIFYMFAGGALLMFVATCTIGSSRDETAAPIDWVGAALIGTAIAVFVLGVVEAPVRGWTDPIVVGCLVAGVVLAGLFALVQLRRAHPLLDVRLFRRPDFATGAAGITFLFIANFGFFFIEMQFMQLVMGYSALETAFALSPLALPVLVLGATLHLYLPKVGLRFAVSVGLLLVAVGLFCMRFLDADSTYLDLMWPLIITASGIGLCTAPTTSAIMNAVPDEKQGVASAVNDATREVGAAVGIAVAGSILAAVYHNALAPKLDAFPESVRATATDSLAHALSVAEQMGPQGAALSRLAQEAFMHATSLALLVLAILLLVGSVFTAIWAPGRDGRQWALIRRMRKPS</sequence>
<keyword evidence="2 5" id="KW-0812">Transmembrane</keyword>
<feature type="transmembrane region" description="Helical" evidence="5">
    <location>
        <begin position="117"/>
        <end position="139"/>
    </location>
</feature>
<comment type="subcellular location">
    <subcellularLocation>
        <location evidence="1">Cell membrane</location>
        <topology evidence="1">Multi-pass membrane protein</topology>
    </subcellularLocation>
</comment>
<comment type="caution">
    <text evidence="7">The sequence shown here is derived from an EMBL/GenBank/DDBJ whole genome shotgun (WGS) entry which is preliminary data.</text>
</comment>
<dbReference type="Pfam" id="PF07690">
    <property type="entry name" value="MFS_1"/>
    <property type="match status" value="1"/>
</dbReference>
<evidence type="ECO:0000256" key="4">
    <source>
        <dbReference type="ARBA" id="ARBA00023136"/>
    </source>
</evidence>
<evidence type="ECO:0000256" key="2">
    <source>
        <dbReference type="ARBA" id="ARBA00022692"/>
    </source>
</evidence>
<feature type="transmembrane region" description="Helical" evidence="5">
    <location>
        <begin position="92"/>
        <end position="111"/>
    </location>
</feature>
<gene>
    <name evidence="7" type="ORF">MVAC_08009</name>
</gene>
<dbReference type="PANTHER" id="PTHR42718">
    <property type="entry name" value="MAJOR FACILITATOR SUPERFAMILY MULTIDRUG TRANSPORTER MFSC"/>
    <property type="match status" value="1"/>
</dbReference>
<evidence type="ECO:0000256" key="3">
    <source>
        <dbReference type="ARBA" id="ARBA00022989"/>
    </source>
</evidence>
<accession>K0V7V5</accession>
<dbReference type="InterPro" id="IPR036259">
    <property type="entry name" value="MFS_trans_sf"/>
</dbReference>
<feature type="transmembrane region" description="Helical" evidence="5">
    <location>
        <begin position="182"/>
        <end position="201"/>
    </location>
</feature>
<protein>
    <submittedName>
        <fullName evidence="7">Major facilitator superfamily transporter</fullName>
    </submittedName>
</protein>
<feature type="transmembrane region" description="Helical" evidence="5">
    <location>
        <begin position="151"/>
        <end position="176"/>
    </location>
</feature>
<dbReference type="GO" id="GO:0022857">
    <property type="term" value="F:transmembrane transporter activity"/>
    <property type="evidence" value="ECO:0007669"/>
    <property type="project" value="InterPro"/>
</dbReference>
<keyword evidence="3 5" id="KW-1133">Transmembrane helix</keyword>
<evidence type="ECO:0000256" key="5">
    <source>
        <dbReference type="SAM" id="Phobius"/>
    </source>
</evidence>
<evidence type="ECO:0000256" key="1">
    <source>
        <dbReference type="ARBA" id="ARBA00004651"/>
    </source>
</evidence>
<feature type="transmembrane region" description="Helical" evidence="5">
    <location>
        <begin position="316"/>
        <end position="337"/>
    </location>
</feature>
<dbReference type="PATRIC" id="fig|1194972.3.peg.1614"/>
<dbReference type="Gene3D" id="1.20.1250.20">
    <property type="entry name" value="MFS general substrate transporter like domains"/>
    <property type="match status" value="1"/>
</dbReference>
<reference evidence="7 8" key="1">
    <citation type="journal article" date="2012" name="J. Bacteriol.">
        <title>Complete Genome Sequence of Mycobacterium vaccae Type Strain ATCC 25954.</title>
        <authorList>
            <person name="Ho Y.S."/>
            <person name="Adroub S.A."/>
            <person name="Abadi M."/>
            <person name="Al Alwan B."/>
            <person name="Alkhateeb R."/>
            <person name="Gao G."/>
            <person name="Ragab A."/>
            <person name="Ali S."/>
            <person name="van Soolingen D."/>
            <person name="Bitter W."/>
            <person name="Pain A."/>
            <person name="Abdallah A.M."/>
        </authorList>
    </citation>
    <scope>NUCLEOTIDE SEQUENCE [LARGE SCALE GENOMIC DNA]</scope>
    <source>
        <strain evidence="7 8">ATCC 25954</strain>
    </source>
</reference>
<feature type="transmembrane region" description="Helical" evidence="5">
    <location>
        <begin position="65"/>
        <end position="85"/>
    </location>
</feature>
<evidence type="ECO:0000313" key="7">
    <source>
        <dbReference type="EMBL" id="EJZ10883.1"/>
    </source>
</evidence>
<feature type="transmembrane region" description="Helical" evidence="5">
    <location>
        <begin position="487"/>
        <end position="507"/>
    </location>
</feature>
<evidence type="ECO:0000259" key="6">
    <source>
        <dbReference type="PROSITE" id="PS50850"/>
    </source>
</evidence>
<dbReference type="GO" id="GO:0005886">
    <property type="term" value="C:plasma membrane"/>
    <property type="evidence" value="ECO:0007669"/>
    <property type="project" value="UniProtKB-SubCell"/>
</dbReference>
<dbReference type="PROSITE" id="PS50850">
    <property type="entry name" value="MFS"/>
    <property type="match status" value="1"/>
</dbReference>
<feature type="transmembrane region" description="Helical" evidence="5">
    <location>
        <begin position="242"/>
        <end position="262"/>
    </location>
</feature>
<dbReference type="Proteomes" id="UP000006072">
    <property type="component" value="Unassembled WGS sequence"/>
</dbReference>
<feature type="transmembrane region" description="Helical" evidence="5">
    <location>
        <begin position="283"/>
        <end position="304"/>
    </location>
</feature>